<name>A0A645D9I9_9ZZZZ</name>
<organism evidence="9">
    <name type="scientific">bioreactor metagenome</name>
    <dbReference type="NCBI Taxonomy" id="1076179"/>
    <lineage>
        <taxon>unclassified sequences</taxon>
        <taxon>metagenomes</taxon>
        <taxon>ecological metagenomes</taxon>
    </lineage>
</organism>
<sequence>MKPNHLLRMRRSGWFDVLVFFMAIGLILGAMGLAGLHQYNSIQTSMAGATAYEVNQAQTFLSGSHRSYLTLSVIFLSITAVSLLFMRFVSPAFSGSLQAQRFFRRLRVVLQHTAAIMITLVMLFPIYWMIISSLKTSEELLLDVPTLWPVTFQWQNYPDVLSRAPFGLYFFNTIVSTFFIMLGQMGMGVLAAYGFSKGSFKHKNALFLMVLGALLIAVIWTRLEELRWPVCTFIAMTLVMVWLAGELWFFRPTAPALSAFLGASLLFVGNIVWLGSHYRCRFRADNAIAAACYFAGHFLIVRSLYL</sequence>
<dbReference type="InterPro" id="IPR012506">
    <property type="entry name" value="TMEM86B-like"/>
</dbReference>
<evidence type="ECO:0000256" key="8">
    <source>
        <dbReference type="SAM" id="Phobius"/>
    </source>
</evidence>
<dbReference type="AlphaFoldDB" id="A0A645D9I9"/>
<feature type="transmembrane region" description="Helical" evidence="8">
    <location>
        <begin position="68"/>
        <end position="89"/>
    </location>
</feature>
<comment type="subcellular location">
    <subcellularLocation>
        <location evidence="1">Cell membrane</location>
        <topology evidence="1">Multi-pass membrane protein</topology>
    </subcellularLocation>
</comment>
<dbReference type="InterPro" id="IPR035906">
    <property type="entry name" value="MetI-like_sf"/>
</dbReference>
<evidence type="ECO:0000256" key="3">
    <source>
        <dbReference type="ARBA" id="ARBA00022448"/>
    </source>
</evidence>
<keyword evidence="6 8" id="KW-1133">Transmembrane helix</keyword>
<feature type="transmembrane region" description="Helical" evidence="8">
    <location>
        <begin position="256"/>
        <end position="275"/>
    </location>
</feature>
<accession>A0A645D9I9</accession>
<dbReference type="Pfam" id="PF07947">
    <property type="entry name" value="YhhN"/>
    <property type="match status" value="1"/>
</dbReference>
<feature type="transmembrane region" description="Helical" evidence="8">
    <location>
        <begin position="205"/>
        <end position="221"/>
    </location>
</feature>
<evidence type="ECO:0000256" key="5">
    <source>
        <dbReference type="ARBA" id="ARBA00022692"/>
    </source>
</evidence>
<reference evidence="9" key="1">
    <citation type="submission" date="2019-08" db="EMBL/GenBank/DDBJ databases">
        <authorList>
            <person name="Kucharzyk K."/>
            <person name="Murdoch R.W."/>
            <person name="Higgins S."/>
            <person name="Loffler F."/>
        </authorList>
    </citation>
    <scope>NUCLEOTIDE SEQUENCE</scope>
</reference>
<keyword evidence="7 8" id="KW-0472">Membrane</keyword>
<feature type="transmembrane region" description="Helical" evidence="8">
    <location>
        <begin position="227"/>
        <end position="249"/>
    </location>
</feature>
<feature type="transmembrane region" description="Helical" evidence="8">
    <location>
        <begin position="287"/>
        <end position="305"/>
    </location>
</feature>
<keyword evidence="3" id="KW-0813">Transport</keyword>
<dbReference type="PANTHER" id="PTHR43744:SF8">
    <property type="entry name" value="SN-GLYCEROL-3-PHOSPHATE TRANSPORT SYSTEM PERMEASE PROTEIN UGPE"/>
    <property type="match status" value="1"/>
</dbReference>
<feature type="transmembrane region" description="Helical" evidence="8">
    <location>
        <begin position="12"/>
        <end position="36"/>
    </location>
</feature>
<dbReference type="GO" id="GO:0005886">
    <property type="term" value="C:plasma membrane"/>
    <property type="evidence" value="ECO:0007669"/>
    <property type="project" value="UniProtKB-SubCell"/>
</dbReference>
<protein>
    <submittedName>
        <fullName evidence="9">Uncharacterized protein</fullName>
    </submittedName>
</protein>
<evidence type="ECO:0000256" key="1">
    <source>
        <dbReference type="ARBA" id="ARBA00004651"/>
    </source>
</evidence>
<evidence type="ECO:0000256" key="7">
    <source>
        <dbReference type="ARBA" id="ARBA00023136"/>
    </source>
</evidence>
<proteinExistence type="inferred from homology"/>
<gene>
    <name evidence="9" type="ORF">SDC9_132789</name>
</gene>
<evidence type="ECO:0000256" key="6">
    <source>
        <dbReference type="ARBA" id="ARBA00022989"/>
    </source>
</evidence>
<comment type="caution">
    <text evidence="9">The sequence shown here is derived from an EMBL/GenBank/DDBJ whole genome shotgun (WGS) entry which is preliminary data.</text>
</comment>
<keyword evidence="5 8" id="KW-0812">Transmembrane</keyword>
<dbReference type="PANTHER" id="PTHR43744">
    <property type="entry name" value="ABC TRANSPORTER PERMEASE PROTEIN MG189-RELATED-RELATED"/>
    <property type="match status" value="1"/>
</dbReference>
<dbReference type="EMBL" id="VSSQ01033934">
    <property type="protein sequence ID" value="MPM85708.1"/>
    <property type="molecule type" value="Genomic_DNA"/>
</dbReference>
<keyword evidence="4" id="KW-1003">Cell membrane</keyword>
<feature type="transmembrane region" description="Helical" evidence="8">
    <location>
        <begin position="166"/>
        <end position="193"/>
    </location>
</feature>
<evidence type="ECO:0000256" key="4">
    <source>
        <dbReference type="ARBA" id="ARBA00022475"/>
    </source>
</evidence>
<evidence type="ECO:0000313" key="9">
    <source>
        <dbReference type="EMBL" id="MPM85708.1"/>
    </source>
</evidence>
<evidence type="ECO:0000256" key="2">
    <source>
        <dbReference type="ARBA" id="ARBA00007375"/>
    </source>
</evidence>
<dbReference type="SUPFAM" id="SSF161098">
    <property type="entry name" value="MetI-like"/>
    <property type="match status" value="1"/>
</dbReference>
<comment type="similarity">
    <text evidence="2">Belongs to the TMEM86 family.</text>
</comment>
<dbReference type="Gene3D" id="1.10.3720.10">
    <property type="entry name" value="MetI-like"/>
    <property type="match status" value="1"/>
</dbReference>
<feature type="transmembrane region" description="Helical" evidence="8">
    <location>
        <begin position="109"/>
        <end position="131"/>
    </location>
</feature>